<keyword evidence="1 4" id="KW-0349">Heme</keyword>
<evidence type="ECO:0000256" key="4">
    <source>
        <dbReference type="PROSITE-ProRule" id="PRU00433"/>
    </source>
</evidence>
<evidence type="ECO:0000313" key="8">
    <source>
        <dbReference type="EMBL" id="BCX47483.1"/>
    </source>
</evidence>
<keyword evidence="6" id="KW-0732">Signal</keyword>
<evidence type="ECO:0000256" key="1">
    <source>
        <dbReference type="ARBA" id="ARBA00022617"/>
    </source>
</evidence>
<protein>
    <submittedName>
        <fullName evidence="8">Cytochrome c</fullName>
    </submittedName>
</protein>
<feature type="domain" description="Cytochrome c" evidence="7">
    <location>
        <begin position="24"/>
        <end position="125"/>
    </location>
</feature>
<reference evidence="8 9" key="1">
    <citation type="submission" date="2021-06" db="EMBL/GenBank/DDBJ databases">
        <title>Complete genome of Haloferula helveola possessing various polysaccharide degrading enzymes.</title>
        <authorList>
            <person name="Takami H."/>
            <person name="Huang C."/>
            <person name="Hamasaki K."/>
        </authorList>
    </citation>
    <scope>NUCLEOTIDE SEQUENCE [LARGE SCALE GENOMIC DNA]</scope>
    <source>
        <strain evidence="8 9">CN-1</strain>
    </source>
</reference>
<evidence type="ECO:0000259" key="7">
    <source>
        <dbReference type="PROSITE" id="PS51007"/>
    </source>
</evidence>
<keyword evidence="9" id="KW-1185">Reference proteome</keyword>
<keyword evidence="3 4" id="KW-0408">Iron</keyword>
<evidence type="ECO:0000256" key="3">
    <source>
        <dbReference type="ARBA" id="ARBA00023004"/>
    </source>
</evidence>
<feature type="chain" id="PRO_5046414105" evidence="6">
    <location>
        <begin position="22"/>
        <end position="165"/>
    </location>
</feature>
<evidence type="ECO:0000313" key="9">
    <source>
        <dbReference type="Proteomes" id="UP001374893"/>
    </source>
</evidence>
<feature type="signal peptide" evidence="6">
    <location>
        <begin position="1"/>
        <end position="21"/>
    </location>
</feature>
<dbReference type="SUPFAM" id="SSF46626">
    <property type="entry name" value="Cytochrome c"/>
    <property type="match status" value="1"/>
</dbReference>
<dbReference type="InterPro" id="IPR036909">
    <property type="entry name" value="Cyt_c-like_dom_sf"/>
</dbReference>
<keyword evidence="2 4" id="KW-0479">Metal-binding</keyword>
<proteinExistence type="predicted"/>
<evidence type="ECO:0000256" key="6">
    <source>
        <dbReference type="SAM" id="SignalP"/>
    </source>
</evidence>
<name>A0ABM7RDN3_9BACT</name>
<gene>
    <name evidence="8" type="ORF">HAHE_13910</name>
</gene>
<dbReference type="Proteomes" id="UP001374893">
    <property type="component" value="Chromosome"/>
</dbReference>
<dbReference type="EMBL" id="AP024702">
    <property type="protein sequence ID" value="BCX47483.1"/>
    <property type="molecule type" value="Genomic_DNA"/>
</dbReference>
<evidence type="ECO:0000256" key="2">
    <source>
        <dbReference type="ARBA" id="ARBA00022723"/>
    </source>
</evidence>
<evidence type="ECO:0000256" key="5">
    <source>
        <dbReference type="SAM" id="MobiDB-lite"/>
    </source>
</evidence>
<feature type="region of interest" description="Disordered" evidence="5">
    <location>
        <begin position="131"/>
        <end position="165"/>
    </location>
</feature>
<dbReference type="RefSeq" id="WP_338689715.1">
    <property type="nucleotide sequence ID" value="NZ_AP024702.1"/>
</dbReference>
<dbReference type="Pfam" id="PF00034">
    <property type="entry name" value="Cytochrom_C"/>
    <property type="match status" value="1"/>
</dbReference>
<sequence>MKPFRSFLIFLLAVISPSVIAEEKDEKHGATKPSPAELIASRCMVCHANPGEGAQRLAPPFAMVKRHYDDLDEAAFIKAVSKWVPKPDEKKSRMPGAVRNFGLMPPLPLPKEEISAIARYLHATDFPMPGHGGMGHGKGRGRNAKSPADKESCGCGKSCDGGCGE</sequence>
<dbReference type="InterPro" id="IPR009056">
    <property type="entry name" value="Cyt_c-like_dom"/>
</dbReference>
<dbReference type="PROSITE" id="PS51007">
    <property type="entry name" value="CYTC"/>
    <property type="match status" value="1"/>
</dbReference>
<accession>A0ABM7RDN3</accession>
<dbReference type="Gene3D" id="1.10.760.10">
    <property type="entry name" value="Cytochrome c-like domain"/>
    <property type="match status" value="1"/>
</dbReference>
<organism evidence="8 9">
    <name type="scientific">Haloferula helveola</name>
    <dbReference type="NCBI Taxonomy" id="490095"/>
    <lineage>
        <taxon>Bacteria</taxon>
        <taxon>Pseudomonadati</taxon>
        <taxon>Verrucomicrobiota</taxon>
        <taxon>Verrucomicrobiia</taxon>
        <taxon>Verrucomicrobiales</taxon>
        <taxon>Verrucomicrobiaceae</taxon>
        <taxon>Haloferula</taxon>
    </lineage>
</organism>